<evidence type="ECO:0000313" key="2">
    <source>
        <dbReference type="EMBL" id="EMY71398.1"/>
    </source>
</evidence>
<feature type="transmembrane region" description="Helical" evidence="1">
    <location>
        <begin position="20"/>
        <end position="42"/>
    </location>
</feature>
<keyword evidence="1" id="KW-0472">Membrane</keyword>
<evidence type="ECO:0000313" key="3">
    <source>
        <dbReference type="Proteomes" id="UP000012227"/>
    </source>
</evidence>
<comment type="caution">
    <text evidence="2">The sequence shown here is derived from an EMBL/GenBank/DDBJ whole genome shotgun (WGS) entry which is preliminary data.</text>
</comment>
<evidence type="ECO:0000256" key="1">
    <source>
        <dbReference type="SAM" id="Phobius"/>
    </source>
</evidence>
<dbReference type="Proteomes" id="UP000012227">
    <property type="component" value="Unassembled WGS sequence"/>
</dbReference>
<dbReference type="STRING" id="1218591.LEP1GSC199_3480"/>
<organism evidence="2 3">
    <name type="scientific">Leptospira vanthielii serovar Holland str. Waz Holland = ATCC 700522</name>
    <dbReference type="NCBI Taxonomy" id="1218591"/>
    <lineage>
        <taxon>Bacteria</taxon>
        <taxon>Pseudomonadati</taxon>
        <taxon>Spirochaetota</taxon>
        <taxon>Spirochaetia</taxon>
        <taxon>Leptospirales</taxon>
        <taxon>Leptospiraceae</taxon>
        <taxon>Leptospira</taxon>
    </lineage>
</organism>
<gene>
    <name evidence="2" type="ORF">LEP1GSC199_3480</name>
</gene>
<reference evidence="2 3" key="1">
    <citation type="submission" date="2013-03" db="EMBL/GenBank/DDBJ databases">
        <authorList>
            <person name="Harkins D.M."/>
            <person name="Durkin A.S."/>
            <person name="Brinkac L.M."/>
            <person name="Haft D.H."/>
            <person name="Selengut J.D."/>
            <person name="Sanka R."/>
            <person name="DePew J."/>
            <person name="Purushe J."/>
            <person name="Galloway R.L."/>
            <person name="Vinetz J.M."/>
            <person name="Sutton G.G."/>
            <person name="Nierman W.C."/>
            <person name="Fouts D.E."/>
        </authorList>
    </citation>
    <scope>NUCLEOTIDE SEQUENCE [LARGE SCALE GENOMIC DNA]</scope>
    <source>
        <strain evidence="2 3">Waz Holland</strain>
    </source>
</reference>
<keyword evidence="1" id="KW-1133">Transmembrane helix</keyword>
<protein>
    <submittedName>
        <fullName evidence="2">Uncharacterized protein</fullName>
    </submittedName>
</protein>
<name>N1W8Q4_9LEPT</name>
<keyword evidence="1" id="KW-0812">Transmembrane</keyword>
<dbReference type="EMBL" id="AOGY02000014">
    <property type="protein sequence ID" value="EMY71398.1"/>
    <property type="molecule type" value="Genomic_DNA"/>
</dbReference>
<proteinExistence type="predicted"/>
<sequence>MLGISKRTPKSSLFSFKEYYHTFPNFSISSPFITVIITVFPINSKQTQNFLIHSY</sequence>
<accession>N1W8Q4</accession>
<dbReference type="AlphaFoldDB" id="N1W8Q4"/>